<dbReference type="PANTHER" id="PTHR30055:SF226">
    <property type="entry name" value="HTH-TYPE TRANSCRIPTIONAL REGULATOR PKSA"/>
    <property type="match status" value="1"/>
</dbReference>
<dbReference type="PANTHER" id="PTHR30055">
    <property type="entry name" value="HTH-TYPE TRANSCRIPTIONAL REGULATOR RUTR"/>
    <property type="match status" value="1"/>
</dbReference>
<evidence type="ECO:0000256" key="2">
    <source>
        <dbReference type="PROSITE-ProRule" id="PRU00335"/>
    </source>
</evidence>
<dbReference type="InterPro" id="IPR036271">
    <property type="entry name" value="Tet_transcr_reg_TetR-rel_C_sf"/>
</dbReference>
<evidence type="ECO:0000256" key="1">
    <source>
        <dbReference type="ARBA" id="ARBA00023125"/>
    </source>
</evidence>
<sequence length="203" mass="22059">MTPTRDGRKRTFVEEARRRQILACAVDLIAEHGYANATLARIAERAHISKAAVLYHFDNKEEILRQVLTETLDELTAQLAEALSAAASPPDAIAAYVHTLIAYMAGHPAGVRILVEGLASTELVTGTNMRTQPERWRIVADIFARGQQSGSFRDFDTHTAAICLNGAIDAIASEMLANPDYAPLPAAESLVDFTHRATLATGY</sequence>
<accession>A0ABV9EG56</accession>
<dbReference type="PROSITE" id="PS50977">
    <property type="entry name" value="HTH_TETR_2"/>
    <property type="match status" value="1"/>
</dbReference>
<feature type="DNA-binding region" description="H-T-H motif" evidence="2">
    <location>
        <begin position="38"/>
        <end position="57"/>
    </location>
</feature>
<dbReference type="Gene3D" id="1.10.10.60">
    <property type="entry name" value="Homeodomain-like"/>
    <property type="match status" value="1"/>
</dbReference>
<dbReference type="SUPFAM" id="SSF46689">
    <property type="entry name" value="Homeodomain-like"/>
    <property type="match status" value="1"/>
</dbReference>
<name>A0ABV9EG56_9ACTN</name>
<dbReference type="PRINTS" id="PR00455">
    <property type="entry name" value="HTHTETR"/>
</dbReference>
<keyword evidence="1 2" id="KW-0238">DNA-binding</keyword>
<organism evidence="4 5">
    <name type="scientific">Sphaerisporangium corydalis</name>
    <dbReference type="NCBI Taxonomy" id="1441875"/>
    <lineage>
        <taxon>Bacteria</taxon>
        <taxon>Bacillati</taxon>
        <taxon>Actinomycetota</taxon>
        <taxon>Actinomycetes</taxon>
        <taxon>Streptosporangiales</taxon>
        <taxon>Streptosporangiaceae</taxon>
        <taxon>Sphaerisporangium</taxon>
    </lineage>
</organism>
<dbReference type="RefSeq" id="WP_262840562.1">
    <property type="nucleotide sequence ID" value="NZ_JANZYP010000001.1"/>
</dbReference>
<dbReference type="Proteomes" id="UP001595891">
    <property type="component" value="Unassembled WGS sequence"/>
</dbReference>
<feature type="domain" description="HTH tetR-type" evidence="3">
    <location>
        <begin position="15"/>
        <end position="75"/>
    </location>
</feature>
<protein>
    <submittedName>
        <fullName evidence="4">TetR/AcrR family transcriptional regulator</fullName>
    </submittedName>
</protein>
<dbReference type="Gene3D" id="1.10.357.10">
    <property type="entry name" value="Tetracycline Repressor, domain 2"/>
    <property type="match status" value="1"/>
</dbReference>
<keyword evidence="5" id="KW-1185">Reference proteome</keyword>
<evidence type="ECO:0000259" key="3">
    <source>
        <dbReference type="PROSITE" id="PS50977"/>
    </source>
</evidence>
<gene>
    <name evidence="4" type="ORF">ACFO8L_15795</name>
</gene>
<evidence type="ECO:0000313" key="5">
    <source>
        <dbReference type="Proteomes" id="UP001595891"/>
    </source>
</evidence>
<dbReference type="InterPro" id="IPR009057">
    <property type="entry name" value="Homeodomain-like_sf"/>
</dbReference>
<evidence type="ECO:0000313" key="4">
    <source>
        <dbReference type="EMBL" id="MFC4587557.1"/>
    </source>
</evidence>
<proteinExistence type="predicted"/>
<dbReference type="InterPro" id="IPR001647">
    <property type="entry name" value="HTH_TetR"/>
</dbReference>
<dbReference type="InterPro" id="IPR050109">
    <property type="entry name" value="HTH-type_TetR-like_transc_reg"/>
</dbReference>
<dbReference type="EMBL" id="JBHSFN010000009">
    <property type="protein sequence ID" value="MFC4587557.1"/>
    <property type="molecule type" value="Genomic_DNA"/>
</dbReference>
<reference evidence="5" key="1">
    <citation type="journal article" date="2019" name="Int. J. Syst. Evol. Microbiol.">
        <title>The Global Catalogue of Microorganisms (GCM) 10K type strain sequencing project: providing services to taxonomists for standard genome sequencing and annotation.</title>
        <authorList>
            <consortium name="The Broad Institute Genomics Platform"/>
            <consortium name="The Broad Institute Genome Sequencing Center for Infectious Disease"/>
            <person name="Wu L."/>
            <person name="Ma J."/>
        </authorList>
    </citation>
    <scope>NUCLEOTIDE SEQUENCE [LARGE SCALE GENOMIC DNA]</scope>
    <source>
        <strain evidence="5">CCUG 49560</strain>
    </source>
</reference>
<dbReference type="Pfam" id="PF00440">
    <property type="entry name" value="TetR_N"/>
    <property type="match status" value="1"/>
</dbReference>
<dbReference type="SUPFAM" id="SSF48498">
    <property type="entry name" value="Tetracyclin repressor-like, C-terminal domain"/>
    <property type="match status" value="1"/>
</dbReference>
<comment type="caution">
    <text evidence="4">The sequence shown here is derived from an EMBL/GenBank/DDBJ whole genome shotgun (WGS) entry which is preliminary data.</text>
</comment>